<dbReference type="SUPFAM" id="SSF52954">
    <property type="entry name" value="Class II aaRS ABD-related"/>
    <property type="match status" value="1"/>
</dbReference>
<dbReference type="NCBIfam" id="TIGR00389">
    <property type="entry name" value="glyS_dimeric"/>
    <property type="match status" value="1"/>
</dbReference>
<proteinExistence type="predicted"/>
<evidence type="ECO:0000313" key="10">
    <source>
        <dbReference type="Proteomes" id="UP001150907"/>
    </source>
</evidence>
<keyword evidence="10" id="KW-1185">Reference proteome</keyword>
<dbReference type="Gene3D" id="3.30.930.10">
    <property type="entry name" value="Bira Bifunctional Protein, Domain 2"/>
    <property type="match status" value="1"/>
</dbReference>
<dbReference type="SUPFAM" id="SSF55681">
    <property type="entry name" value="Class II aaRS and biotin synthetases"/>
    <property type="match status" value="1"/>
</dbReference>
<dbReference type="GO" id="GO:0004820">
    <property type="term" value="F:glycine-tRNA ligase activity"/>
    <property type="evidence" value="ECO:0007669"/>
    <property type="project" value="UniProtKB-EC"/>
</dbReference>
<name>A0A9W8BDX3_9FUNG</name>
<reference evidence="9" key="1">
    <citation type="submission" date="2022-07" db="EMBL/GenBank/DDBJ databases">
        <title>Phylogenomic reconstructions and comparative analyses of Kickxellomycotina fungi.</title>
        <authorList>
            <person name="Reynolds N.K."/>
            <person name="Stajich J.E."/>
            <person name="Barry K."/>
            <person name="Grigoriev I.V."/>
            <person name="Crous P."/>
            <person name="Smith M.E."/>
        </authorList>
    </citation>
    <scope>NUCLEOTIDE SEQUENCE</scope>
    <source>
        <strain evidence="9">IMI 214461</strain>
    </source>
</reference>
<dbReference type="InterPro" id="IPR045864">
    <property type="entry name" value="aa-tRNA-synth_II/BPL/LPL"/>
</dbReference>
<evidence type="ECO:0000256" key="5">
    <source>
        <dbReference type="ARBA" id="ARBA00022840"/>
    </source>
</evidence>
<dbReference type="InterPro" id="IPR004154">
    <property type="entry name" value="Anticodon-bd"/>
</dbReference>
<comment type="subcellular location">
    <subcellularLocation>
        <location evidence="1">Cytoplasm</location>
    </subcellularLocation>
</comment>
<dbReference type="GO" id="GO:0005739">
    <property type="term" value="C:mitochondrion"/>
    <property type="evidence" value="ECO:0007669"/>
    <property type="project" value="TreeGrafter"/>
</dbReference>
<dbReference type="PRINTS" id="PR01043">
    <property type="entry name" value="TRNASYNTHGLY"/>
</dbReference>
<keyword evidence="5" id="KW-0067">ATP-binding</keyword>
<dbReference type="InterPro" id="IPR002315">
    <property type="entry name" value="tRNA-synt_gly"/>
</dbReference>
<keyword evidence="7" id="KW-0030">Aminoacyl-tRNA synthetase</keyword>
<dbReference type="Proteomes" id="UP001150907">
    <property type="component" value="Unassembled WGS sequence"/>
</dbReference>
<dbReference type="PANTHER" id="PTHR10745:SF0">
    <property type="entry name" value="GLYCINE--TRNA LIGASE"/>
    <property type="match status" value="1"/>
</dbReference>
<protein>
    <submittedName>
        <fullName evidence="9">Glycine--tRNA ligase 1, mitochondrial</fullName>
        <ecNumber evidence="9">6.1.1.14</ecNumber>
    </submittedName>
</protein>
<dbReference type="Gene3D" id="3.30.720.200">
    <property type="match status" value="1"/>
</dbReference>
<evidence type="ECO:0000256" key="2">
    <source>
        <dbReference type="ARBA" id="ARBA00022490"/>
    </source>
</evidence>
<dbReference type="FunFam" id="3.30.720.200:FF:000001">
    <property type="entry name" value="Glycine--tRNA ligase 2"/>
    <property type="match status" value="1"/>
</dbReference>
<keyword evidence="4" id="KW-0547">Nucleotide-binding</keyword>
<organism evidence="9 10">
    <name type="scientific">Coemansia thaxteri</name>
    <dbReference type="NCBI Taxonomy" id="2663907"/>
    <lineage>
        <taxon>Eukaryota</taxon>
        <taxon>Fungi</taxon>
        <taxon>Fungi incertae sedis</taxon>
        <taxon>Zoopagomycota</taxon>
        <taxon>Kickxellomycotina</taxon>
        <taxon>Kickxellomycetes</taxon>
        <taxon>Kickxellales</taxon>
        <taxon>Kickxellaceae</taxon>
        <taxon>Coemansia</taxon>
    </lineage>
</organism>
<gene>
    <name evidence="9" type="primary">GRS1_2</name>
    <name evidence="9" type="ORF">H4R26_006045</name>
</gene>
<dbReference type="InterPro" id="IPR027031">
    <property type="entry name" value="Gly-tRNA_synthase/POLG2"/>
</dbReference>
<keyword evidence="6" id="KW-0648">Protein biosynthesis</keyword>
<evidence type="ECO:0000313" key="9">
    <source>
        <dbReference type="EMBL" id="KAJ1996843.1"/>
    </source>
</evidence>
<evidence type="ECO:0000256" key="3">
    <source>
        <dbReference type="ARBA" id="ARBA00022598"/>
    </source>
</evidence>
<accession>A0A9W8BDX3</accession>
<evidence type="ECO:0000256" key="6">
    <source>
        <dbReference type="ARBA" id="ARBA00022917"/>
    </source>
</evidence>
<keyword evidence="2" id="KW-0963">Cytoplasm</keyword>
<dbReference type="AlphaFoldDB" id="A0A9W8BDX3"/>
<keyword evidence="3 9" id="KW-0436">Ligase</keyword>
<dbReference type="Pfam" id="PF03129">
    <property type="entry name" value="HGTP_anticodon"/>
    <property type="match status" value="1"/>
</dbReference>
<evidence type="ECO:0000259" key="8">
    <source>
        <dbReference type="Pfam" id="PF03129"/>
    </source>
</evidence>
<dbReference type="InterPro" id="IPR036621">
    <property type="entry name" value="Anticodon-bd_dom_sf"/>
</dbReference>
<dbReference type="PANTHER" id="PTHR10745">
    <property type="entry name" value="GLYCYL-TRNA SYNTHETASE/DNA POLYMERASE SUBUNIT GAMMA-2"/>
    <property type="match status" value="1"/>
</dbReference>
<dbReference type="Gene3D" id="3.40.50.800">
    <property type="entry name" value="Anticodon-binding domain"/>
    <property type="match status" value="1"/>
</dbReference>
<dbReference type="GO" id="GO:0005524">
    <property type="term" value="F:ATP binding"/>
    <property type="evidence" value="ECO:0007669"/>
    <property type="project" value="UniProtKB-KW"/>
</dbReference>
<evidence type="ECO:0000256" key="1">
    <source>
        <dbReference type="ARBA" id="ARBA00004496"/>
    </source>
</evidence>
<dbReference type="EC" id="6.1.1.14" evidence="9"/>
<sequence>MAVGINHDLLRFRQHLGNEMAHYATDCWDAEIKTSHGWVECVGCADRSAYDLKVHSDHTGAKLCVRENLPQPLVTEKLVCEFNNKIFGPKLKRAARPVQDHLEALSEPELVVMRDALASDGKVTVALTGTPADGEHEITADMLTIDTKTITEHIREYIPNVIEPSFGMGRILYSLLEHSFAVRPNNAQRLYFNFKPAVAPYKCLVLPLSNHASFAKPLQDVARRLRRNGVPARIDDAASASIGRRYSRNDELGTPFAVTLDFDTVKDNSVTLRERDSTKQIRASTDEIVELVTNLVNGTTTWSDVLDKYESFNVNEDEDEAS</sequence>
<comment type="caution">
    <text evidence="9">The sequence shown here is derived from an EMBL/GenBank/DDBJ whole genome shotgun (WGS) entry which is preliminary data.</text>
</comment>
<feature type="domain" description="Anticodon-binding" evidence="8">
    <location>
        <begin position="202"/>
        <end position="294"/>
    </location>
</feature>
<evidence type="ECO:0000256" key="7">
    <source>
        <dbReference type="ARBA" id="ARBA00023146"/>
    </source>
</evidence>
<evidence type="ECO:0000256" key="4">
    <source>
        <dbReference type="ARBA" id="ARBA00022741"/>
    </source>
</evidence>
<dbReference type="CDD" id="cd00858">
    <property type="entry name" value="GlyRS_anticodon"/>
    <property type="match status" value="1"/>
</dbReference>
<dbReference type="EMBL" id="JANBQF010001623">
    <property type="protein sequence ID" value="KAJ1996843.1"/>
    <property type="molecule type" value="Genomic_DNA"/>
</dbReference>
<dbReference type="OrthoDB" id="57698at2759"/>
<dbReference type="GO" id="GO:0070150">
    <property type="term" value="P:mitochondrial glycyl-tRNA aminoacylation"/>
    <property type="evidence" value="ECO:0007669"/>
    <property type="project" value="TreeGrafter"/>
</dbReference>
<dbReference type="FunFam" id="3.30.930.10:FF:000158">
    <property type="entry name" value="Glycyl-tRNA synthetase"/>
    <property type="match status" value="1"/>
</dbReference>
<dbReference type="FunFam" id="3.40.50.800:FF:000004">
    <property type="entry name" value="Glycine--tRNA ligase 2"/>
    <property type="match status" value="1"/>
</dbReference>